<evidence type="ECO:0000256" key="1">
    <source>
        <dbReference type="SAM" id="MobiDB-lite"/>
    </source>
</evidence>
<dbReference type="GO" id="GO:0030170">
    <property type="term" value="F:pyridoxal phosphate binding"/>
    <property type="evidence" value="ECO:0007669"/>
    <property type="project" value="InterPro"/>
</dbReference>
<dbReference type="GeneID" id="37267605"/>
<name>A0A316ZFI4_9BASI</name>
<dbReference type="Proteomes" id="UP000245946">
    <property type="component" value="Unassembled WGS sequence"/>
</dbReference>
<feature type="compositionally biased region" description="Basic and acidic residues" evidence="1">
    <location>
        <begin position="146"/>
        <end position="155"/>
    </location>
</feature>
<dbReference type="RefSeq" id="XP_025600796.1">
    <property type="nucleotide sequence ID" value="XM_025740059.1"/>
</dbReference>
<gene>
    <name evidence="3" type="ORF">FA09DRAFT_293785</name>
</gene>
<keyword evidence="4" id="KW-1185">Reference proteome</keyword>
<feature type="non-terminal residue" evidence="3">
    <location>
        <position position="1"/>
    </location>
</feature>
<dbReference type="InterPro" id="IPR005303">
    <property type="entry name" value="MOCOS_middle"/>
</dbReference>
<dbReference type="PANTHER" id="PTHR14237:SF19">
    <property type="entry name" value="MITOCHONDRIAL AMIDOXIME REDUCING COMPONENT 1"/>
    <property type="match status" value="1"/>
</dbReference>
<feature type="domain" description="MOSC" evidence="2">
    <location>
        <begin position="134"/>
        <end position="345"/>
    </location>
</feature>
<proteinExistence type="predicted"/>
<evidence type="ECO:0000313" key="4">
    <source>
        <dbReference type="Proteomes" id="UP000245946"/>
    </source>
</evidence>
<dbReference type="InterPro" id="IPR005302">
    <property type="entry name" value="MoCF_Sase_C"/>
</dbReference>
<dbReference type="GO" id="GO:0030151">
    <property type="term" value="F:molybdenum ion binding"/>
    <property type="evidence" value="ECO:0007669"/>
    <property type="project" value="InterPro"/>
</dbReference>
<dbReference type="Pfam" id="PF03473">
    <property type="entry name" value="MOSC"/>
    <property type="match status" value="1"/>
</dbReference>
<sequence length="357" mass="39220">LRIKSLHIHPIKSCAGSSVPSATIQRAGLAFDRTWLIIDAATRAFCTARGSPHMVRIRPVLDHEAGLLRIYVPNSADEPASGETEVVVPLTPSDEELRQCELVEDVEIWGYKADGYAVSKEADEALSAFMGKPVRLLRKGPKHRPGGGDDPRGDESETAFQDFHSLTVVSAESLAQVQETLLASVYPEQDSAKALEAYPVSERVDRDFWTPDRLRSLAIERFRINIVLETLPSSSRPALQAWEEDCFTHLEVFPADAADDVDFGAEVKGQGVGIDCNARCARCLVPTVDPETGKRDKAQMPYSLLQKYRQVQPEMQKIGKPCFGMLSSPSQESGALHVGDVVRVTATRDPATRPLTK</sequence>
<reference evidence="3 4" key="1">
    <citation type="journal article" date="2018" name="Mol. Biol. Evol.">
        <title>Broad Genomic Sampling Reveals a Smut Pathogenic Ancestry of the Fungal Clade Ustilaginomycotina.</title>
        <authorList>
            <person name="Kijpornyongpan T."/>
            <person name="Mondo S.J."/>
            <person name="Barry K."/>
            <person name="Sandor L."/>
            <person name="Lee J."/>
            <person name="Lipzen A."/>
            <person name="Pangilinan J."/>
            <person name="LaButti K."/>
            <person name="Hainaut M."/>
            <person name="Henrissat B."/>
            <person name="Grigoriev I.V."/>
            <person name="Spatafora J.W."/>
            <person name="Aime M.C."/>
        </authorList>
    </citation>
    <scope>NUCLEOTIDE SEQUENCE [LARGE SCALE GENOMIC DNA]</scope>
    <source>
        <strain evidence="3 4">MCA 4186</strain>
    </source>
</reference>
<protein>
    <recommendedName>
        <fullName evidence="2">MOSC domain-containing protein</fullName>
    </recommendedName>
</protein>
<dbReference type="GO" id="GO:0003824">
    <property type="term" value="F:catalytic activity"/>
    <property type="evidence" value="ECO:0007669"/>
    <property type="project" value="InterPro"/>
</dbReference>
<dbReference type="Pfam" id="PF03476">
    <property type="entry name" value="MOSC_N"/>
    <property type="match status" value="1"/>
</dbReference>
<evidence type="ECO:0000259" key="2">
    <source>
        <dbReference type="PROSITE" id="PS51340"/>
    </source>
</evidence>
<dbReference type="PROSITE" id="PS51340">
    <property type="entry name" value="MOSC"/>
    <property type="match status" value="1"/>
</dbReference>
<dbReference type="OrthoDB" id="17255at2759"/>
<accession>A0A316ZFI4</accession>
<dbReference type="STRING" id="58919.A0A316ZFI4"/>
<organism evidence="3 4">
    <name type="scientific">Tilletiopsis washingtonensis</name>
    <dbReference type="NCBI Taxonomy" id="58919"/>
    <lineage>
        <taxon>Eukaryota</taxon>
        <taxon>Fungi</taxon>
        <taxon>Dikarya</taxon>
        <taxon>Basidiomycota</taxon>
        <taxon>Ustilaginomycotina</taxon>
        <taxon>Exobasidiomycetes</taxon>
        <taxon>Entylomatales</taxon>
        <taxon>Entylomatales incertae sedis</taxon>
        <taxon>Tilletiopsis</taxon>
    </lineage>
</organism>
<feature type="region of interest" description="Disordered" evidence="1">
    <location>
        <begin position="137"/>
        <end position="157"/>
    </location>
</feature>
<dbReference type="PANTHER" id="PTHR14237">
    <property type="entry name" value="MOLYBDOPTERIN COFACTOR SULFURASE MOSC"/>
    <property type="match status" value="1"/>
</dbReference>
<evidence type="ECO:0000313" key="3">
    <source>
        <dbReference type="EMBL" id="PWO00518.1"/>
    </source>
</evidence>
<dbReference type="SUPFAM" id="SSF141673">
    <property type="entry name" value="MOSC N-terminal domain-like"/>
    <property type="match status" value="1"/>
</dbReference>
<dbReference type="EMBL" id="KZ819285">
    <property type="protein sequence ID" value="PWO00518.1"/>
    <property type="molecule type" value="Genomic_DNA"/>
</dbReference>
<dbReference type="AlphaFoldDB" id="A0A316ZFI4"/>